<dbReference type="InterPro" id="IPR024301">
    <property type="entry name" value="Amidase_6"/>
</dbReference>
<reference evidence="3 4" key="1">
    <citation type="submission" date="2017-12" db="EMBL/GenBank/DDBJ databases">
        <title>Complete genome sequence of Herbivorax saccincola GGR1, a novel Cellulosome-producing hydrolytic bacterium in a thermophilic biogas plant, established by Illumina and Nanopore MinION sequencing.</title>
        <authorList>
            <person name="Pechtl A."/>
            <person name="Ruckert C."/>
            <person name="Koeck D.E."/>
            <person name="Maus I."/>
            <person name="Winkler A."/>
            <person name="Kalinowski J."/>
            <person name="Puhler A."/>
            <person name="Schwarz W.W."/>
            <person name="Zverlov V.V."/>
            <person name="Schluter A."/>
            <person name="Liebl W."/>
        </authorList>
    </citation>
    <scope>NUCLEOTIDE SEQUENCE [LARGE SCALE GENOMIC DNA]</scope>
    <source>
        <strain evidence="4">SR1</strain>
    </source>
</reference>
<dbReference type="AlphaFoldDB" id="A0A2K9EE00"/>
<keyword evidence="1" id="KW-0472">Membrane</keyword>
<evidence type="ECO:0000259" key="2">
    <source>
        <dbReference type="Pfam" id="PF12671"/>
    </source>
</evidence>
<keyword evidence="1" id="KW-1133">Transmembrane helix</keyword>
<accession>A0A2K9EE00</accession>
<dbReference type="Pfam" id="PF12671">
    <property type="entry name" value="Amidase_6"/>
    <property type="match status" value="1"/>
</dbReference>
<gene>
    <name evidence="3" type="ORF">HVS_00615</name>
</gene>
<dbReference type="RefSeq" id="WP_101298547.1">
    <property type="nucleotide sequence ID" value="NZ_CP025197.1"/>
</dbReference>
<keyword evidence="1" id="KW-0812">Transmembrane</keyword>
<dbReference type="PANTHER" id="PTHR40032:SF1">
    <property type="entry name" value="EXPORTED PROTEIN"/>
    <property type="match status" value="1"/>
</dbReference>
<dbReference type="KEGG" id="hsc:HVS_00615"/>
<protein>
    <submittedName>
        <fullName evidence="3">Amidase domain protein</fullName>
    </submittedName>
</protein>
<organism evidence="3 4">
    <name type="scientific">Acetivibrio saccincola</name>
    <dbReference type="NCBI Taxonomy" id="1677857"/>
    <lineage>
        <taxon>Bacteria</taxon>
        <taxon>Bacillati</taxon>
        <taxon>Bacillota</taxon>
        <taxon>Clostridia</taxon>
        <taxon>Eubacteriales</taxon>
        <taxon>Oscillospiraceae</taxon>
        <taxon>Acetivibrio</taxon>
    </lineage>
</organism>
<evidence type="ECO:0000313" key="3">
    <source>
        <dbReference type="EMBL" id="AUG56103.1"/>
    </source>
</evidence>
<sequence>MFFFLTVKKTFIISVTFVFIMCIFSITLYNNSKALPTIFISDEHQNMIEKIFYIRNNAFLEKDLETLESLYNKDTKLGTWAYEHQAIKMKYLHNWADKQGIVFNDIDTKVVIRHIKDVESGYQYNLIGCTEYKYSYINEPEVENLFRIGTYHSLKLEKKDGKWLISKEWYTDPFADSLNLDDIKKEEFKEYVLNSKPADLSNINPRRISAVEYADKYCGAAADEEYRYSYNKKYKDYNPLGGDCANFASQILHEGGGFKKDYTWKYEKDGSKAWVNAQAFKDYMLYSGRGSLIARGTYNQVFKNSFKLLPGDFIAYEKKGKVTHISVITGVDSKGYALVNCHNTDRYRVPWDLGWSNKDIVFWLVRVNY</sequence>
<dbReference type="PANTHER" id="PTHR40032">
    <property type="entry name" value="EXPORTED PROTEIN-RELATED"/>
    <property type="match status" value="1"/>
</dbReference>
<evidence type="ECO:0000313" key="4">
    <source>
        <dbReference type="Proteomes" id="UP000233534"/>
    </source>
</evidence>
<proteinExistence type="predicted"/>
<dbReference type="Proteomes" id="UP000233534">
    <property type="component" value="Chromosome"/>
</dbReference>
<feature type="transmembrane region" description="Helical" evidence="1">
    <location>
        <begin position="12"/>
        <end position="29"/>
    </location>
</feature>
<dbReference type="EMBL" id="CP025197">
    <property type="protein sequence ID" value="AUG56103.1"/>
    <property type="molecule type" value="Genomic_DNA"/>
</dbReference>
<name>A0A2K9EE00_9FIRM</name>
<feature type="domain" description="Putative amidase" evidence="2">
    <location>
        <begin position="206"/>
        <end position="364"/>
    </location>
</feature>
<keyword evidence="4" id="KW-1185">Reference proteome</keyword>
<evidence type="ECO:0000256" key="1">
    <source>
        <dbReference type="SAM" id="Phobius"/>
    </source>
</evidence>